<dbReference type="Gene3D" id="1.10.630.10">
    <property type="entry name" value="Cytochrome P450"/>
    <property type="match status" value="1"/>
</dbReference>
<keyword evidence="4" id="KW-0503">Monooxygenase</keyword>
<evidence type="ECO:0000256" key="1">
    <source>
        <dbReference type="ARBA" id="ARBA00001971"/>
    </source>
</evidence>
<comment type="similarity">
    <text evidence="2 4">Belongs to the cytochrome P450 family.</text>
</comment>
<evidence type="ECO:0000256" key="3">
    <source>
        <dbReference type="PIRSR" id="PIRSR602401-1"/>
    </source>
</evidence>
<evidence type="ECO:0000313" key="5">
    <source>
        <dbReference type="EMBL" id="GET35616.1"/>
    </source>
</evidence>
<dbReference type="GO" id="GO:0005506">
    <property type="term" value="F:iron ion binding"/>
    <property type="evidence" value="ECO:0007669"/>
    <property type="project" value="InterPro"/>
</dbReference>
<dbReference type="PROSITE" id="PS00086">
    <property type="entry name" value="CYTOCHROME_P450"/>
    <property type="match status" value="1"/>
</dbReference>
<dbReference type="InterPro" id="IPR001128">
    <property type="entry name" value="Cyt_P450"/>
</dbReference>
<dbReference type="SUPFAM" id="SSF48264">
    <property type="entry name" value="Cytochrome P450"/>
    <property type="match status" value="1"/>
</dbReference>
<comment type="caution">
    <text evidence="5">The sequence shown here is derived from an EMBL/GenBank/DDBJ whole genome shotgun (WGS) entry which is preliminary data.</text>
</comment>
<dbReference type="GO" id="GO:0020037">
    <property type="term" value="F:heme binding"/>
    <property type="evidence" value="ECO:0007669"/>
    <property type="project" value="InterPro"/>
</dbReference>
<organism evidence="5 6">
    <name type="scientific">Microseira wollei NIES-4236</name>
    <dbReference type="NCBI Taxonomy" id="2530354"/>
    <lineage>
        <taxon>Bacteria</taxon>
        <taxon>Bacillati</taxon>
        <taxon>Cyanobacteriota</taxon>
        <taxon>Cyanophyceae</taxon>
        <taxon>Oscillatoriophycideae</taxon>
        <taxon>Aerosakkonematales</taxon>
        <taxon>Aerosakkonemataceae</taxon>
        <taxon>Microseira</taxon>
    </lineage>
</organism>
<dbReference type="InterPro" id="IPR036396">
    <property type="entry name" value="Cyt_P450_sf"/>
</dbReference>
<dbReference type="Proteomes" id="UP001050975">
    <property type="component" value="Unassembled WGS sequence"/>
</dbReference>
<dbReference type="RefSeq" id="WP_373872736.1">
    <property type="nucleotide sequence ID" value="NZ_BLAY01000003.1"/>
</dbReference>
<keyword evidence="4" id="KW-0560">Oxidoreductase</keyword>
<comment type="cofactor">
    <cofactor evidence="1 3">
        <name>heme</name>
        <dbReference type="ChEBI" id="CHEBI:30413"/>
    </cofactor>
</comment>
<dbReference type="PRINTS" id="PR00385">
    <property type="entry name" value="P450"/>
</dbReference>
<name>A0AAV3X342_9CYAN</name>
<reference evidence="5" key="1">
    <citation type="submission" date="2019-10" db="EMBL/GenBank/DDBJ databases">
        <title>Draft genome sequece of Microseira wollei NIES-4236.</title>
        <authorList>
            <person name="Yamaguchi H."/>
            <person name="Suzuki S."/>
            <person name="Kawachi M."/>
        </authorList>
    </citation>
    <scope>NUCLEOTIDE SEQUENCE</scope>
    <source>
        <strain evidence="5">NIES-4236</strain>
    </source>
</reference>
<keyword evidence="3 4" id="KW-0479">Metal-binding</keyword>
<evidence type="ECO:0000313" key="6">
    <source>
        <dbReference type="Proteomes" id="UP001050975"/>
    </source>
</evidence>
<dbReference type="InterPro" id="IPR017972">
    <property type="entry name" value="Cyt_P450_CS"/>
</dbReference>
<keyword evidence="3 4" id="KW-0349">Heme</keyword>
<protein>
    <submittedName>
        <fullName evidence="5">Cytochrome P450</fullName>
    </submittedName>
</protein>
<dbReference type="GO" id="GO:0016705">
    <property type="term" value="F:oxidoreductase activity, acting on paired donors, with incorporation or reduction of molecular oxygen"/>
    <property type="evidence" value="ECO:0007669"/>
    <property type="project" value="InterPro"/>
</dbReference>
<keyword evidence="6" id="KW-1185">Reference proteome</keyword>
<dbReference type="InterPro" id="IPR002401">
    <property type="entry name" value="Cyt_P450_E_grp-I"/>
</dbReference>
<evidence type="ECO:0000256" key="2">
    <source>
        <dbReference type="ARBA" id="ARBA00010617"/>
    </source>
</evidence>
<dbReference type="AlphaFoldDB" id="A0AAV3X342"/>
<dbReference type="PANTHER" id="PTHR24305:SF166">
    <property type="entry name" value="CYTOCHROME P450 12A4, MITOCHONDRIAL-RELATED"/>
    <property type="match status" value="1"/>
</dbReference>
<dbReference type="InterPro" id="IPR050121">
    <property type="entry name" value="Cytochrome_P450_monoxygenase"/>
</dbReference>
<dbReference type="PANTHER" id="PTHR24305">
    <property type="entry name" value="CYTOCHROME P450"/>
    <property type="match status" value="1"/>
</dbReference>
<accession>A0AAV3X342</accession>
<dbReference type="PRINTS" id="PR00463">
    <property type="entry name" value="EP450I"/>
</dbReference>
<feature type="binding site" description="axial binding residue" evidence="3">
    <location>
        <position position="397"/>
    </location>
    <ligand>
        <name>heme</name>
        <dbReference type="ChEBI" id="CHEBI:30413"/>
    </ligand>
    <ligandPart>
        <name>Fe</name>
        <dbReference type="ChEBI" id="CHEBI:18248"/>
    </ligandPart>
</feature>
<gene>
    <name evidence="5" type="ORF">MiSe_03580</name>
</gene>
<dbReference type="GO" id="GO:0004497">
    <property type="term" value="F:monooxygenase activity"/>
    <property type="evidence" value="ECO:0007669"/>
    <property type="project" value="UniProtKB-KW"/>
</dbReference>
<dbReference type="Pfam" id="PF00067">
    <property type="entry name" value="p450"/>
    <property type="match status" value="1"/>
</dbReference>
<dbReference type="CDD" id="cd11053">
    <property type="entry name" value="CYP110-like"/>
    <property type="match status" value="1"/>
</dbReference>
<sequence>MKKNIMQRPDGPKTPKLLNTLQAIVRPLESLEANARQYGDIFASKFIGFQNVVVVSNPQAISEIFTADSKQFDSGKGNKMLLPLLGEYSMILHDGDYHQRQRRLLLPPFHGERMRAYGNLICDIADQVISQKTIDEHFLARRAMQEISLRVILRAVFGVDEGERFAQLKQLIGSLFDIFRYPLSASFIFLPALQQDLGKWTPWGRFVAQKKQINELLDALIRERKAENDSSREDILSLMLSARDEAGEPMTDEELRDELMTTIFAGHETTATALAWALYWVHYLPEVKKKLLQELDTLDENTDPSVIAKLPYLNAVCSETLRIYPVGLFTFARIAKEPIKIMGYEFQPGTVLSPCIYLTHHRDDLYPQPKQFKPERFLERQYSPYEFFPFGGGNRRCLGMALALFEMKLVLATIMSRYQLELAENRPVKPVRRGVTIAPAGGVGMVMKGQRQASAKSLVSQAG</sequence>
<proteinExistence type="inferred from homology"/>
<keyword evidence="3 4" id="KW-0408">Iron</keyword>
<evidence type="ECO:0000256" key="4">
    <source>
        <dbReference type="RuleBase" id="RU000461"/>
    </source>
</evidence>
<dbReference type="EMBL" id="BLAY01000003">
    <property type="protein sequence ID" value="GET35616.1"/>
    <property type="molecule type" value="Genomic_DNA"/>
</dbReference>